<dbReference type="InterPro" id="IPR007630">
    <property type="entry name" value="RNA_pol_sigma70_r4"/>
</dbReference>
<dbReference type="Pfam" id="PF04545">
    <property type="entry name" value="Sigma70_r4"/>
    <property type="match status" value="1"/>
</dbReference>
<protein>
    <submittedName>
        <fullName evidence="7">RNA polymerase sigma factor for flagellar operon FliA</fullName>
    </submittedName>
</protein>
<gene>
    <name evidence="7" type="ORF">AX018_106010</name>
</gene>
<dbReference type="InterPro" id="IPR013324">
    <property type="entry name" value="RNA_pol_sigma_r3/r4-like"/>
</dbReference>
<evidence type="ECO:0000259" key="5">
    <source>
        <dbReference type="Pfam" id="PF04542"/>
    </source>
</evidence>
<keyword evidence="7" id="KW-0969">Cilium</keyword>
<dbReference type="SUPFAM" id="SSF88946">
    <property type="entry name" value="Sigma2 domain of RNA polymerase sigma factors"/>
    <property type="match status" value="1"/>
</dbReference>
<keyword evidence="1" id="KW-0805">Transcription regulation</keyword>
<dbReference type="PANTHER" id="PTHR30385">
    <property type="entry name" value="SIGMA FACTOR F FLAGELLAR"/>
    <property type="match status" value="1"/>
</dbReference>
<keyword evidence="4" id="KW-0804">Transcription</keyword>
<dbReference type="InterPro" id="IPR007627">
    <property type="entry name" value="RNA_pol_sigma70_r2"/>
</dbReference>
<keyword evidence="8" id="KW-1185">Reference proteome</keyword>
<keyword evidence="2" id="KW-0731">Sigma factor</keyword>
<sequence>MTAIAGAVAPSLTEASGCIESEAMLWRRWREAGDRAARDALVEHFLPYARILAAVSFKGRFHGEVEFADYFQLASLGLLDAVERYDPGQGVQFKTYASHRIRGAILNGLEKLTEKSQQIALQKRLRKERREAIAAEAAQAMGQEGPPESLSARLPSQDLLAYLAEVGIGIALSVMLEDTGMIGCEVPEEAPLEASPEVLYFQKREDRYWRKLLRELTDRLPAQERHVIRCHYLQSIAFEEIARMLGVSRSRISQLHRSALASLRRGMGHGPSCEVAW</sequence>
<dbReference type="Gene3D" id="1.10.1740.10">
    <property type="match status" value="1"/>
</dbReference>
<dbReference type="EMBL" id="QLTA01000060">
    <property type="protein sequence ID" value="RAR75896.1"/>
    <property type="molecule type" value="Genomic_DNA"/>
</dbReference>
<dbReference type="NCBIfam" id="TIGR02937">
    <property type="entry name" value="sigma70-ECF"/>
    <property type="match status" value="1"/>
</dbReference>
<dbReference type="OrthoDB" id="8481770at2"/>
<dbReference type="Pfam" id="PF04542">
    <property type="entry name" value="Sigma70_r2"/>
    <property type="match status" value="1"/>
</dbReference>
<dbReference type="Proteomes" id="UP000248856">
    <property type="component" value="Unassembled WGS sequence"/>
</dbReference>
<dbReference type="GO" id="GO:0016987">
    <property type="term" value="F:sigma factor activity"/>
    <property type="evidence" value="ECO:0007669"/>
    <property type="project" value="UniProtKB-KW"/>
</dbReference>
<feature type="domain" description="RNA polymerase sigma-70 region 4" evidence="6">
    <location>
        <begin position="218"/>
        <end position="264"/>
    </location>
</feature>
<evidence type="ECO:0000256" key="2">
    <source>
        <dbReference type="ARBA" id="ARBA00023082"/>
    </source>
</evidence>
<dbReference type="SUPFAM" id="SSF88659">
    <property type="entry name" value="Sigma3 and sigma4 domains of RNA polymerase sigma factors"/>
    <property type="match status" value="1"/>
</dbReference>
<dbReference type="GO" id="GO:0003677">
    <property type="term" value="F:DNA binding"/>
    <property type="evidence" value="ECO:0007669"/>
    <property type="project" value="UniProtKB-KW"/>
</dbReference>
<keyword evidence="7" id="KW-0966">Cell projection</keyword>
<evidence type="ECO:0000256" key="3">
    <source>
        <dbReference type="ARBA" id="ARBA00023125"/>
    </source>
</evidence>
<dbReference type="PRINTS" id="PR00046">
    <property type="entry name" value="SIGMA70FCT"/>
</dbReference>
<dbReference type="AlphaFoldDB" id="A0A328Z0R7"/>
<evidence type="ECO:0000259" key="6">
    <source>
        <dbReference type="Pfam" id="PF04545"/>
    </source>
</evidence>
<dbReference type="InterPro" id="IPR014284">
    <property type="entry name" value="RNA_pol_sigma-70_dom"/>
</dbReference>
<dbReference type="CDD" id="cd06171">
    <property type="entry name" value="Sigma70_r4"/>
    <property type="match status" value="1"/>
</dbReference>
<comment type="caution">
    <text evidence="7">The sequence shown here is derived from an EMBL/GenBank/DDBJ whole genome shotgun (WGS) entry which is preliminary data.</text>
</comment>
<keyword evidence="7" id="KW-0282">Flagellum</keyword>
<dbReference type="Gene3D" id="1.20.140.160">
    <property type="match status" value="1"/>
</dbReference>
<accession>A0A328Z0R7</accession>
<evidence type="ECO:0000313" key="8">
    <source>
        <dbReference type="Proteomes" id="UP000248856"/>
    </source>
</evidence>
<organism evidence="7 8">
    <name type="scientific">Paracidovorax anthurii</name>
    <dbReference type="NCBI Taxonomy" id="78229"/>
    <lineage>
        <taxon>Bacteria</taxon>
        <taxon>Pseudomonadati</taxon>
        <taxon>Pseudomonadota</taxon>
        <taxon>Betaproteobacteria</taxon>
        <taxon>Burkholderiales</taxon>
        <taxon>Comamonadaceae</taxon>
        <taxon>Paracidovorax</taxon>
    </lineage>
</organism>
<keyword evidence="3" id="KW-0238">DNA-binding</keyword>
<evidence type="ECO:0000313" key="7">
    <source>
        <dbReference type="EMBL" id="RAR75896.1"/>
    </source>
</evidence>
<name>A0A328Z0R7_9BURK</name>
<evidence type="ECO:0000256" key="4">
    <source>
        <dbReference type="ARBA" id="ARBA00023163"/>
    </source>
</evidence>
<dbReference type="GO" id="GO:0006352">
    <property type="term" value="P:DNA-templated transcription initiation"/>
    <property type="evidence" value="ECO:0007669"/>
    <property type="project" value="InterPro"/>
</dbReference>
<reference evidence="7 8" key="1">
    <citation type="submission" date="2018-06" db="EMBL/GenBank/DDBJ databases">
        <title>Genomic Encyclopedia of Archaeal and Bacterial Type Strains, Phase II (KMG-II): from individual species to whole genera.</title>
        <authorList>
            <person name="Goeker M."/>
        </authorList>
    </citation>
    <scope>NUCLEOTIDE SEQUENCE [LARGE SCALE GENOMIC DNA]</scope>
    <source>
        <strain evidence="7 8">CFPB 3232</strain>
    </source>
</reference>
<dbReference type="InterPro" id="IPR013325">
    <property type="entry name" value="RNA_pol_sigma_r2"/>
</dbReference>
<proteinExistence type="predicted"/>
<feature type="domain" description="RNA polymerase sigma-70 region 2" evidence="5">
    <location>
        <begin position="63"/>
        <end position="111"/>
    </location>
</feature>
<dbReference type="RefSeq" id="WP_111881529.1">
    <property type="nucleotide sequence ID" value="NZ_CBCSGC010000042.1"/>
</dbReference>
<evidence type="ECO:0000256" key="1">
    <source>
        <dbReference type="ARBA" id="ARBA00023015"/>
    </source>
</evidence>
<dbReference type="InterPro" id="IPR000943">
    <property type="entry name" value="RNA_pol_sigma70"/>
</dbReference>